<evidence type="ECO:0000313" key="2">
    <source>
        <dbReference type="EMBL" id="QHN39434.1"/>
    </source>
</evidence>
<dbReference type="EMBL" id="CP045810">
    <property type="protein sequence ID" value="QHN39434.1"/>
    <property type="molecule type" value="Genomic_DNA"/>
</dbReference>
<feature type="compositionally biased region" description="Polar residues" evidence="1">
    <location>
        <begin position="152"/>
        <end position="168"/>
    </location>
</feature>
<dbReference type="Gene3D" id="3.40.630.30">
    <property type="match status" value="1"/>
</dbReference>
<organism evidence="2">
    <name type="scientific">Gordonia amarae</name>
    <dbReference type="NCBI Taxonomy" id="36821"/>
    <lineage>
        <taxon>Bacteria</taxon>
        <taxon>Bacillati</taxon>
        <taxon>Actinomycetota</taxon>
        <taxon>Actinomycetes</taxon>
        <taxon>Mycobacteriales</taxon>
        <taxon>Gordoniaceae</taxon>
        <taxon>Gordonia</taxon>
    </lineage>
</organism>
<reference evidence="2" key="1">
    <citation type="journal article" date="2021" name="Nat. Microbiol.">
        <title>Cocultivation of an ultrasmall environmental parasitic bacterium with lytic ability against bacteria associated with wastewater foams.</title>
        <authorList>
            <person name="Batinovic S."/>
            <person name="Rose J.J.A."/>
            <person name="Ratcliffe J."/>
            <person name="Seviour R.J."/>
            <person name="Petrovski S."/>
        </authorList>
    </citation>
    <scope>NUCLEOTIDE SEQUENCE</scope>
    <source>
        <strain evidence="2">CON44</strain>
    </source>
</reference>
<feature type="region of interest" description="Disordered" evidence="1">
    <location>
        <begin position="149"/>
        <end position="168"/>
    </location>
</feature>
<dbReference type="AlphaFoldDB" id="A0A857L0L0"/>
<dbReference type="SUPFAM" id="SSF55729">
    <property type="entry name" value="Acyl-CoA N-acyltransferases (Nat)"/>
    <property type="match status" value="1"/>
</dbReference>
<dbReference type="InterPro" id="IPR016181">
    <property type="entry name" value="Acyl_CoA_acyltransferase"/>
</dbReference>
<accession>A0A857L0L0</accession>
<name>A0A857L0L0_9ACTN</name>
<dbReference type="CDD" id="cd04301">
    <property type="entry name" value="NAT_SF"/>
    <property type="match status" value="1"/>
</dbReference>
<dbReference type="PROSITE" id="PS51186">
    <property type="entry name" value="GNAT"/>
    <property type="match status" value="1"/>
</dbReference>
<dbReference type="GO" id="GO:0016747">
    <property type="term" value="F:acyltransferase activity, transferring groups other than amino-acyl groups"/>
    <property type="evidence" value="ECO:0007669"/>
    <property type="project" value="InterPro"/>
</dbReference>
<proteinExistence type="predicted"/>
<protein>
    <submittedName>
        <fullName evidence="2">GNAT family N-acetyltransferase</fullName>
    </submittedName>
</protein>
<dbReference type="InterPro" id="IPR000182">
    <property type="entry name" value="GNAT_dom"/>
</dbReference>
<dbReference type="Pfam" id="PF13673">
    <property type="entry name" value="Acetyltransf_10"/>
    <property type="match status" value="1"/>
</dbReference>
<evidence type="ECO:0000256" key="1">
    <source>
        <dbReference type="SAM" id="MobiDB-lite"/>
    </source>
</evidence>
<sequence length="168" mass="18625">MSNGQLHRASVDEIDAPTLYRLLQLRSEVFVLEQACPYQDLDGRDLEPDTRQLWITADDGTIASELRILRNTGPDGADTYQIGRVCTHRAHRGRGHTRRLMIEALAEVGDHECRVEAQKYLADMYAGHGFSVVGEEYLEDGIPHVSMIRSADSASPNGTSSGTARDEL</sequence>
<gene>
    <name evidence="2" type="ORF">GII30_09890</name>
</gene>
<dbReference type="RefSeq" id="WP_005191410.1">
    <property type="nucleotide sequence ID" value="NZ_CP045804.1"/>
</dbReference>